<dbReference type="AlphaFoldDB" id="A0A1S8YT67"/>
<reference evidence="2 3" key="1">
    <citation type="submission" date="2016-12" db="EMBL/GenBank/DDBJ databases">
        <title>Izhakiella australiana sp. nov. of genus Izhakiella isolated from Australian desert.</title>
        <authorList>
            <person name="Ji M."/>
        </authorList>
    </citation>
    <scope>NUCLEOTIDE SEQUENCE [LARGE SCALE GENOMIC DNA]</scope>
    <source>
        <strain evidence="2 3">D4N98</strain>
    </source>
</reference>
<dbReference type="RefSeq" id="WP_241825853.1">
    <property type="nucleotide sequence ID" value="NZ_MRUL01000001.1"/>
</dbReference>
<dbReference type="Pfam" id="PF13443">
    <property type="entry name" value="HTH_26"/>
    <property type="match status" value="1"/>
</dbReference>
<dbReference type="CDD" id="cd00093">
    <property type="entry name" value="HTH_XRE"/>
    <property type="match status" value="1"/>
</dbReference>
<dbReference type="InterPro" id="IPR036286">
    <property type="entry name" value="LexA/Signal_pep-like_sf"/>
</dbReference>
<evidence type="ECO:0000313" key="3">
    <source>
        <dbReference type="Proteomes" id="UP000190667"/>
    </source>
</evidence>
<evidence type="ECO:0000313" key="2">
    <source>
        <dbReference type="EMBL" id="OON42065.1"/>
    </source>
</evidence>
<comment type="caution">
    <text evidence="2">The sequence shown here is derived from an EMBL/GenBank/DDBJ whole genome shotgun (WGS) entry which is preliminary data.</text>
</comment>
<dbReference type="GO" id="GO:0003677">
    <property type="term" value="F:DNA binding"/>
    <property type="evidence" value="ECO:0007669"/>
    <property type="project" value="InterPro"/>
</dbReference>
<dbReference type="InterPro" id="IPR001387">
    <property type="entry name" value="Cro/C1-type_HTH"/>
</dbReference>
<dbReference type="EMBL" id="MRUL01000001">
    <property type="protein sequence ID" value="OON42065.1"/>
    <property type="molecule type" value="Genomic_DNA"/>
</dbReference>
<dbReference type="STRING" id="1926881.BTJ39_02615"/>
<dbReference type="SMART" id="SM00530">
    <property type="entry name" value="HTH_XRE"/>
    <property type="match status" value="1"/>
</dbReference>
<name>A0A1S8YT67_9GAMM</name>
<evidence type="ECO:0000259" key="1">
    <source>
        <dbReference type="PROSITE" id="PS50943"/>
    </source>
</evidence>
<dbReference type="InterPro" id="IPR010982">
    <property type="entry name" value="Lambda_DNA-bd_dom_sf"/>
</dbReference>
<protein>
    <recommendedName>
        <fullName evidence="1">HTH cro/C1-type domain-containing protein</fullName>
    </recommendedName>
</protein>
<sequence>MNNKKSQEADALLAGIAQNINFLLKKNKLDPQTLSALTGLGIATINTLRRGVGNPTIATLSAIADIFGVQVTDIIAGDIAKTDECEETISAIPLVRYDELDGYLSDAIRCKETFTLNIENEQQESLFAVAFSNGLLAPWFDGSTTAIVSRSANYCDSDIVLVKLNRSPFFFRQIFFGDREIYFTLLGIDSARNVTLSNNYAIAGVVIKTIRDLK</sequence>
<organism evidence="2 3">
    <name type="scientific">Izhakiella australiensis</name>
    <dbReference type="NCBI Taxonomy" id="1926881"/>
    <lineage>
        <taxon>Bacteria</taxon>
        <taxon>Pseudomonadati</taxon>
        <taxon>Pseudomonadota</taxon>
        <taxon>Gammaproteobacteria</taxon>
        <taxon>Enterobacterales</taxon>
        <taxon>Erwiniaceae</taxon>
        <taxon>Izhakiella</taxon>
    </lineage>
</organism>
<keyword evidence="3" id="KW-1185">Reference proteome</keyword>
<dbReference type="SUPFAM" id="SSF47413">
    <property type="entry name" value="lambda repressor-like DNA-binding domains"/>
    <property type="match status" value="1"/>
</dbReference>
<proteinExistence type="predicted"/>
<accession>A0A1S8YT67</accession>
<dbReference type="Gene3D" id="1.10.260.40">
    <property type="entry name" value="lambda repressor-like DNA-binding domains"/>
    <property type="match status" value="1"/>
</dbReference>
<dbReference type="Proteomes" id="UP000190667">
    <property type="component" value="Unassembled WGS sequence"/>
</dbReference>
<dbReference type="SUPFAM" id="SSF51306">
    <property type="entry name" value="LexA/Signal peptidase"/>
    <property type="match status" value="1"/>
</dbReference>
<feature type="domain" description="HTH cro/C1-type" evidence="1">
    <location>
        <begin position="20"/>
        <end position="74"/>
    </location>
</feature>
<gene>
    <name evidence="2" type="ORF">BTJ39_02615</name>
</gene>
<dbReference type="PROSITE" id="PS50943">
    <property type="entry name" value="HTH_CROC1"/>
    <property type="match status" value="1"/>
</dbReference>